<evidence type="ECO:0000313" key="1">
    <source>
        <dbReference type="EMBL" id="KAK3416205.1"/>
    </source>
</evidence>
<keyword evidence="2" id="KW-1185">Reference proteome</keyword>
<name>A0ACC3JR77_EUCGR</name>
<organism evidence="1 2">
    <name type="scientific">Eucalyptus grandis</name>
    <name type="common">Flooded gum</name>
    <dbReference type="NCBI Taxonomy" id="71139"/>
    <lineage>
        <taxon>Eukaryota</taxon>
        <taxon>Viridiplantae</taxon>
        <taxon>Streptophyta</taxon>
        <taxon>Embryophyta</taxon>
        <taxon>Tracheophyta</taxon>
        <taxon>Spermatophyta</taxon>
        <taxon>Magnoliopsida</taxon>
        <taxon>eudicotyledons</taxon>
        <taxon>Gunneridae</taxon>
        <taxon>Pentapetalae</taxon>
        <taxon>rosids</taxon>
        <taxon>malvids</taxon>
        <taxon>Myrtales</taxon>
        <taxon>Myrtaceae</taxon>
        <taxon>Myrtoideae</taxon>
        <taxon>Eucalypteae</taxon>
        <taxon>Eucalyptus</taxon>
    </lineage>
</organism>
<comment type="caution">
    <text evidence="1">The sequence shown here is derived from an EMBL/GenBank/DDBJ whole genome shotgun (WGS) entry which is preliminary data.</text>
</comment>
<protein>
    <submittedName>
        <fullName evidence="1">Uncharacterized protein</fullName>
    </submittedName>
</protein>
<feature type="non-terminal residue" evidence="1">
    <location>
        <position position="1"/>
    </location>
</feature>
<dbReference type="EMBL" id="CM064442">
    <property type="protein sequence ID" value="KAK3416205.1"/>
    <property type="molecule type" value="Genomic_DNA"/>
</dbReference>
<proteinExistence type="predicted"/>
<gene>
    <name evidence="1" type="ORF">EUGRSUZ_H01657</name>
</gene>
<accession>A0ACC3JR77</accession>
<reference evidence="1 2" key="1">
    <citation type="journal article" date="2014" name="Nature">
        <title>The genome of Eucalyptus grandis.</title>
        <authorList>
            <person name="Myburg A.A."/>
            <person name="Grattapaglia D."/>
            <person name="Tuskan G.A."/>
            <person name="Hellsten U."/>
            <person name="Hayes R.D."/>
            <person name="Grimwood J."/>
            <person name="Jenkins J."/>
            <person name="Lindquist E."/>
            <person name="Tice H."/>
            <person name="Bauer D."/>
            <person name="Goodstein D.M."/>
            <person name="Dubchak I."/>
            <person name="Poliakov A."/>
            <person name="Mizrachi E."/>
            <person name="Kullan A.R."/>
            <person name="Hussey S.G."/>
            <person name="Pinard D."/>
            <person name="van der Merwe K."/>
            <person name="Singh P."/>
            <person name="van Jaarsveld I."/>
            <person name="Silva-Junior O.B."/>
            <person name="Togawa R.C."/>
            <person name="Pappas M.R."/>
            <person name="Faria D.A."/>
            <person name="Sansaloni C.P."/>
            <person name="Petroli C.D."/>
            <person name="Yang X."/>
            <person name="Ranjan P."/>
            <person name="Tschaplinski T.J."/>
            <person name="Ye C.Y."/>
            <person name="Li T."/>
            <person name="Sterck L."/>
            <person name="Vanneste K."/>
            <person name="Murat F."/>
            <person name="Soler M."/>
            <person name="Clemente H.S."/>
            <person name="Saidi N."/>
            <person name="Cassan-Wang H."/>
            <person name="Dunand C."/>
            <person name="Hefer C.A."/>
            <person name="Bornberg-Bauer E."/>
            <person name="Kersting A.R."/>
            <person name="Vining K."/>
            <person name="Amarasinghe V."/>
            <person name="Ranik M."/>
            <person name="Naithani S."/>
            <person name="Elser J."/>
            <person name="Boyd A.E."/>
            <person name="Liston A."/>
            <person name="Spatafora J.W."/>
            <person name="Dharmwardhana P."/>
            <person name="Raja R."/>
            <person name="Sullivan C."/>
            <person name="Romanel E."/>
            <person name="Alves-Ferreira M."/>
            <person name="Kulheim C."/>
            <person name="Foley W."/>
            <person name="Carocha V."/>
            <person name="Paiva J."/>
            <person name="Kudrna D."/>
            <person name="Brommonschenkel S.H."/>
            <person name="Pasquali G."/>
            <person name="Byrne M."/>
            <person name="Rigault P."/>
            <person name="Tibbits J."/>
            <person name="Spokevicius A."/>
            <person name="Jones R.C."/>
            <person name="Steane D.A."/>
            <person name="Vaillancourt R.E."/>
            <person name="Potts B.M."/>
            <person name="Joubert F."/>
            <person name="Barry K."/>
            <person name="Pappas G.J."/>
            <person name="Strauss S.H."/>
            <person name="Jaiswal P."/>
            <person name="Grima-Pettenati J."/>
            <person name="Salse J."/>
            <person name="Van de Peer Y."/>
            <person name="Rokhsar D.S."/>
            <person name="Schmutz J."/>
        </authorList>
    </citation>
    <scope>NUCLEOTIDE SEQUENCE [LARGE SCALE GENOMIC DNA]</scope>
    <source>
        <strain evidence="2">cv. BRASUZ1</strain>
        <tissue evidence="1">Leaf extractions</tissue>
    </source>
</reference>
<dbReference type="Proteomes" id="UP000030711">
    <property type="component" value="Chromosome 8"/>
</dbReference>
<evidence type="ECO:0000313" key="2">
    <source>
        <dbReference type="Proteomes" id="UP000030711"/>
    </source>
</evidence>
<sequence>VFEELKKLYAIALPLIVSALVMYGKSALSVLFLGQIGKEALAGGTLAMGIANITGYSIIAGLALGMEAITSQACGARRWPLMVQTLQRTITILTLASVPISFLWLYVKPILLLCGQDPKIVTVATVYLTYGIAIAVSITDLIILAVLVLCIYFSRTCRESWQAWSLKCFKEWSTILWLAIPSCISVCLEWWWYELMIVLAGVLPNAADAVSAMGVLIQATALIYIFPSSLGLALSARVGNELGASRPEHARATSLVALACAVATGLIVMLCTIVMRTVWGRFFTKDGAILVLTAAALPVVGLCELGNCPQTTVCGALRGSARPTLGANINLVAFYFVGLPVAGIMCFKIRMGLLGLWMGLLAAQGVCAVVMVVMLMRTDWAEEARKARELTANREEPDDDGENSDQRPK</sequence>